<keyword evidence="2" id="KW-0012">Acyltransferase</keyword>
<comment type="caution">
    <text evidence="4">The sequence shown here is derived from an EMBL/GenBank/DDBJ whole genome shotgun (WGS) entry which is preliminary data.</text>
</comment>
<organism evidence="4 5">
    <name type="scientific">Gaetbulibacter aestuarii</name>
    <dbReference type="NCBI Taxonomy" id="1502358"/>
    <lineage>
        <taxon>Bacteria</taxon>
        <taxon>Pseudomonadati</taxon>
        <taxon>Bacteroidota</taxon>
        <taxon>Flavobacteriia</taxon>
        <taxon>Flavobacteriales</taxon>
        <taxon>Flavobacteriaceae</taxon>
        <taxon>Gaetbulibacter</taxon>
    </lineage>
</organism>
<name>A0ABW7MYW2_9FLAO</name>
<dbReference type="PANTHER" id="PTHR43420">
    <property type="entry name" value="ACETYLTRANSFERASE"/>
    <property type="match status" value="1"/>
</dbReference>
<evidence type="ECO:0000313" key="5">
    <source>
        <dbReference type="Proteomes" id="UP001610100"/>
    </source>
</evidence>
<dbReference type="InterPro" id="IPR050680">
    <property type="entry name" value="YpeA/RimI_acetyltransf"/>
</dbReference>
<dbReference type="Proteomes" id="UP001610100">
    <property type="component" value="Unassembled WGS sequence"/>
</dbReference>
<sequence length="275" mass="32116">MVVKSLSNTAFDTIVDCFLKAFENYFVKMPLEKDYYRKRWTAAKVDFNLSYGMFDGNKLVGFIIHAVDNRQGIRTAFNTGTGVIPEYRGRGIVRMMYDFALDDLKKHGIERSQLEVITENAIAIHAYQKIGFEITRQYSCFSGIINCSSVLKPEVHEIAMNELNWDELPNQDGYSWDHQKETLLGGPYHYFEVHFKGNREAYFIIDPERNYLAQLDVFKNDPHVWERLFKAIQQVSETIRIINVDETQETKIQQLKAHGLKITVKQYEMVLDEIF</sequence>
<evidence type="ECO:0000313" key="4">
    <source>
        <dbReference type="EMBL" id="MFH6772015.1"/>
    </source>
</evidence>
<protein>
    <submittedName>
        <fullName evidence="4">GNAT family N-acetyltransferase</fullName>
    </submittedName>
</protein>
<dbReference type="CDD" id="cd04301">
    <property type="entry name" value="NAT_SF"/>
    <property type="match status" value="1"/>
</dbReference>
<dbReference type="InterPro" id="IPR000182">
    <property type="entry name" value="GNAT_dom"/>
</dbReference>
<evidence type="ECO:0000256" key="2">
    <source>
        <dbReference type="ARBA" id="ARBA00023315"/>
    </source>
</evidence>
<gene>
    <name evidence="4" type="ORF">V8G58_08725</name>
</gene>
<dbReference type="PANTHER" id="PTHR43420:SF44">
    <property type="entry name" value="ACETYLTRANSFERASE YPEA"/>
    <property type="match status" value="1"/>
</dbReference>
<proteinExistence type="predicted"/>
<keyword evidence="5" id="KW-1185">Reference proteome</keyword>
<dbReference type="InterPro" id="IPR016181">
    <property type="entry name" value="Acyl_CoA_acyltransferase"/>
</dbReference>
<evidence type="ECO:0000256" key="1">
    <source>
        <dbReference type="ARBA" id="ARBA00022679"/>
    </source>
</evidence>
<accession>A0ABW7MYW2</accession>
<dbReference type="Gene3D" id="3.40.630.30">
    <property type="match status" value="1"/>
</dbReference>
<dbReference type="Pfam" id="PF00583">
    <property type="entry name" value="Acetyltransf_1"/>
    <property type="match status" value="1"/>
</dbReference>
<evidence type="ECO:0000259" key="3">
    <source>
        <dbReference type="PROSITE" id="PS51186"/>
    </source>
</evidence>
<dbReference type="SUPFAM" id="SSF55729">
    <property type="entry name" value="Acyl-CoA N-acyltransferases (Nat)"/>
    <property type="match status" value="1"/>
</dbReference>
<reference evidence="4 5" key="1">
    <citation type="submission" date="2024-02" db="EMBL/GenBank/DDBJ databases">
        <title>A Gaetbulibacter species isolated from tidal flats and genomic insights of their niches.</title>
        <authorList>
            <person name="Ye Y."/>
        </authorList>
    </citation>
    <scope>NUCLEOTIDE SEQUENCE [LARGE SCALE GENOMIC DNA]</scope>
    <source>
        <strain evidence="4 5">KYW382</strain>
    </source>
</reference>
<dbReference type="PROSITE" id="PS51186">
    <property type="entry name" value="GNAT"/>
    <property type="match status" value="1"/>
</dbReference>
<dbReference type="EMBL" id="JBAWKB010000002">
    <property type="protein sequence ID" value="MFH6772015.1"/>
    <property type="molecule type" value="Genomic_DNA"/>
</dbReference>
<feature type="domain" description="N-acetyltransferase" evidence="3">
    <location>
        <begin position="1"/>
        <end position="154"/>
    </location>
</feature>
<keyword evidence="1" id="KW-0808">Transferase</keyword>